<dbReference type="CDD" id="cd16936">
    <property type="entry name" value="HATPase_RsbW-like"/>
    <property type="match status" value="1"/>
</dbReference>
<feature type="domain" description="Histidine kinase/HSP90-like ATPase" evidence="3">
    <location>
        <begin position="13"/>
        <end position="124"/>
    </location>
</feature>
<dbReference type="InterPro" id="IPR050267">
    <property type="entry name" value="Anti-sigma-factor_SerPK"/>
</dbReference>
<proteinExistence type="predicted"/>
<protein>
    <submittedName>
        <fullName evidence="4">ATP-binding protein</fullName>
    </submittedName>
</protein>
<dbReference type="InterPro" id="IPR036890">
    <property type="entry name" value="HATPase_C_sf"/>
</dbReference>
<evidence type="ECO:0000256" key="1">
    <source>
        <dbReference type="ARBA" id="ARBA00022527"/>
    </source>
</evidence>
<sequence>MPCTMSPRQIILPADATAPRVAREFLAESCCGSHEAAVIDEAQLLVSELVTNAVRHGAPPIELQVRCAGEDRLQIRVRDSERRAPEPREAEPDSEGGRGLMLVDLVSDAWGHEDDGDGKAVWFTLRV</sequence>
<dbReference type="GO" id="GO:0005524">
    <property type="term" value="F:ATP binding"/>
    <property type="evidence" value="ECO:0007669"/>
    <property type="project" value="UniProtKB-KW"/>
</dbReference>
<keyword evidence="4" id="KW-0067">ATP-binding</keyword>
<evidence type="ECO:0000256" key="2">
    <source>
        <dbReference type="SAM" id="MobiDB-lite"/>
    </source>
</evidence>
<dbReference type="SUPFAM" id="SSF55874">
    <property type="entry name" value="ATPase domain of HSP90 chaperone/DNA topoisomerase II/histidine kinase"/>
    <property type="match status" value="1"/>
</dbReference>
<dbReference type="Proteomes" id="UP001500957">
    <property type="component" value="Unassembled WGS sequence"/>
</dbReference>
<evidence type="ECO:0000313" key="4">
    <source>
        <dbReference type="EMBL" id="GAA0636982.1"/>
    </source>
</evidence>
<dbReference type="Gene3D" id="3.30.565.10">
    <property type="entry name" value="Histidine kinase-like ATPase, C-terminal domain"/>
    <property type="match status" value="1"/>
</dbReference>
<reference evidence="4 5" key="1">
    <citation type="journal article" date="2019" name="Int. J. Syst. Evol. Microbiol.">
        <title>The Global Catalogue of Microorganisms (GCM) 10K type strain sequencing project: providing services to taxonomists for standard genome sequencing and annotation.</title>
        <authorList>
            <consortium name="The Broad Institute Genomics Platform"/>
            <consortium name="The Broad Institute Genome Sequencing Center for Infectious Disease"/>
            <person name="Wu L."/>
            <person name="Ma J."/>
        </authorList>
    </citation>
    <scope>NUCLEOTIDE SEQUENCE [LARGE SCALE GENOMIC DNA]</scope>
    <source>
        <strain evidence="4 5">JCM 10671</strain>
    </source>
</reference>
<organism evidence="4 5">
    <name type="scientific">Sporichthya brevicatena</name>
    <dbReference type="NCBI Taxonomy" id="171442"/>
    <lineage>
        <taxon>Bacteria</taxon>
        <taxon>Bacillati</taxon>
        <taxon>Actinomycetota</taxon>
        <taxon>Actinomycetes</taxon>
        <taxon>Sporichthyales</taxon>
        <taxon>Sporichthyaceae</taxon>
        <taxon>Sporichthya</taxon>
    </lineage>
</organism>
<keyword evidence="1" id="KW-0808">Transferase</keyword>
<dbReference type="Pfam" id="PF13581">
    <property type="entry name" value="HATPase_c_2"/>
    <property type="match status" value="1"/>
</dbReference>
<feature type="compositionally biased region" description="Basic and acidic residues" evidence="2">
    <location>
        <begin position="76"/>
        <end position="91"/>
    </location>
</feature>
<name>A0ABN1HBL7_9ACTN</name>
<keyword evidence="5" id="KW-1185">Reference proteome</keyword>
<gene>
    <name evidence="4" type="ORF">GCM10009547_46640</name>
</gene>
<dbReference type="PANTHER" id="PTHR35526:SF3">
    <property type="entry name" value="ANTI-SIGMA-F FACTOR RSBW"/>
    <property type="match status" value="1"/>
</dbReference>
<keyword evidence="1" id="KW-0418">Kinase</keyword>
<keyword evidence="1" id="KW-0723">Serine/threonine-protein kinase</keyword>
<comment type="caution">
    <text evidence="4">The sequence shown here is derived from an EMBL/GenBank/DDBJ whole genome shotgun (WGS) entry which is preliminary data.</text>
</comment>
<dbReference type="PANTHER" id="PTHR35526">
    <property type="entry name" value="ANTI-SIGMA-F FACTOR RSBW-RELATED"/>
    <property type="match status" value="1"/>
</dbReference>
<evidence type="ECO:0000313" key="5">
    <source>
        <dbReference type="Proteomes" id="UP001500957"/>
    </source>
</evidence>
<evidence type="ECO:0000259" key="3">
    <source>
        <dbReference type="Pfam" id="PF13581"/>
    </source>
</evidence>
<keyword evidence="4" id="KW-0547">Nucleotide-binding</keyword>
<dbReference type="InterPro" id="IPR003594">
    <property type="entry name" value="HATPase_dom"/>
</dbReference>
<accession>A0ABN1HBL7</accession>
<feature type="region of interest" description="Disordered" evidence="2">
    <location>
        <begin position="76"/>
        <end position="98"/>
    </location>
</feature>
<dbReference type="EMBL" id="BAAAHE010000051">
    <property type="protein sequence ID" value="GAA0636982.1"/>
    <property type="molecule type" value="Genomic_DNA"/>
</dbReference>